<organism evidence="3 4">
    <name type="scientific">Daphnia sinensis</name>
    <dbReference type="NCBI Taxonomy" id="1820382"/>
    <lineage>
        <taxon>Eukaryota</taxon>
        <taxon>Metazoa</taxon>
        <taxon>Ecdysozoa</taxon>
        <taxon>Arthropoda</taxon>
        <taxon>Crustacea</taxon>
        <taxon>Branchiopoda</taxon>
        <taxon>Diplostraca</taxon>
        <taxon>Cladocera</taxon>
        <taxon>Anomopoda</taxon>
        <taxon>Daphniidae</taxon>
        <taxon>Daphnia</taxon>
        <taxon>Daphnia similis group</taxon>
    </lineage>
</organism>
<evidence type="ECO:0000313" key="3">
    <source>
        <dbReference type="EMBL" id="KAI9564562.1"/>
    </source>
</evidence>
<proteinExistence type="predicted"/>
<dbReference type="GO" id="GO:0003730">
    <property type="term" value="F:mRNA 3'-UTR binding"/>
    <property type="evidence" value="ECO:0007669"/>
    <property type="project" value="TreeGrafter"/>
</dbReference>
<dbReference type="Gene3D" id="1.25.40.10">
    <property type="entry name" value="Tetratricopeptide repeat domain"/>
    <property type="match status" value="2"/>
</dbReference>
<dbReference type="GO" id="GO:0005634">
    <property type="term" value="C:nucleus"/>
    <property type="evidence" value="ECO:0007669"/>
    <property type="project" value="TreeGrafter"/>
</dbReference>
<dbReference type="GO" id="GO:0070129">
    <property type="term" value="P:regulation of mitochondrial translation"/>
    <property type="evidence" value="ECO:0007669"/>
    <property type="project" value="TreeGrafter"/>
</dbReference>
<dbReference type="GO" id="GO:0005739">
    <property type="term" value="C:mitochondrion"/>
    <property type="evidence" value="ECO:0007669"/>
    <property type="project" value="TreeGrafter"/>
</dbReference>
<accession>A0AAD5L3Z7</accession>
<dbReference type="EMBL" id="WJBH02000001">
    <property type="protein sequence ID" value="KAI9564562.1"/>
    <property type="molecule type" value="Genomic_DNA"/>
</dbReference>
<feature type="repeat" description="PPR" evidence="1">
    <location>
        <begin position="223"/>
        <end position="257"/>
    </location>
</feature>
<feature type="region of interest" description="Disordered" evidence="2">
    <location>
        <begin position="1013"/>
        <end position="1035"/>
    </location>
</feature>
<evidence type="ECO:0000313" key="4">
    <source>
        <dbReference type="Proteomes" id="UP000820818"/>
    </source>
</evidence>
<comment type="caution">
    <text evidence="3">The sequence shown here is derived from an EMBL/GenBank/DDBJ whole genome shotgun (WGS) entry which is preliminary data.</text>
</comment>
<dbReference type="Pfam" id="PF01535">
    <property type="entry name" value="PPR"/>
    <property type="match status" value="1"/>
</dbReference>
<keyword evidence="4" id="KW-1185">Reference proteome</keyword>
<dbReference type="PANTHER" id="PTHR46669:SF1">
    <property type="entry name" value="LEUCINE-RICH PPR MOTIF-CONTAINING PROTEIN, MITOCHONDRIAL"/>
    <property type="match status" value="1"/>
</dbReference>
<feature type="compositionally biased region" description="Low complexity" evidence="2">
    <location>
        <begin position="1013"/>
        <end position="1027"/>
    </location>
</feature>
<dbReference type="Pfam" id="PF13812">
    <property type="entry name" value="PPR_3"/>
    <property type="match status" value="1"/>
</dbReference>
<name>A0AAD5L3Z7_9CRUS</name>
<evidence type="ECO:0000256" key="1">
    <source>
        <dbReference type="PROSITE-ProRule" id="PRU00708"/>
    </source>
</evidence>
<sequence>MASLLRSGKFFRLFSNLTRNFDLNNGSKNESLVRARRGEWEITIHRSLSAAQLPLKNLSDTTVQQPLISTDHGVVDRAIEKAESDAKKVGRITKDDILNIIEKIKQQKTASTTQSLLLIRCCGSLVPEEPPASRTKLVQEVWKMLQGYNVSLDVSHYNALLRVYLENEHSFNPMKFLQKLEEQNIIPNRVTYQRLLSAYCQKGDIDGASQILEIMKSKDLPIGELVFNSLVMGHANTGDLESARGVIKVMTQAGLEPDSDTYRTLLCGYAKHGLLQEISSTINECKNKEIILHDRDLLEVLYIAAIHNHPTVVDNMLNLMNKSSGYNQDCFNIILRLVNHQQEDQAFRVLQSMKPVQLADGQISATGNFFIRQIIKSNCPPEKVISFCQQLVDSGLNNRAFFKALEMSNAFRKPEISNLLLKEIQKQKELLRPQAFWPLLTAQSKVGGEKGVLDALRQMAAIQVTPNVDTISQRVLPYMANDNVETLLRKLRSAEVPPSVVAISLMVQSLNRHDFASAIDVASKIYLRFDNIQFRQAAADAYLKTRDASSLAKLLKSTLRQPQTPETENDRKDQAAELAGPVLKEVFDRATKPKLEAVEPLLKAMHENGLGVPNSVVQYIQEQAADEMTESVAQLLVELSSGTLIPTDLIAYPSSPNRQNFFKGAQKFVELAKEHNLTEALNEKKLLESRNFVFTEGLNIVLMDLYAHHERFDEALGIFTALYSKNPDIVVTPIKLFSLATSLLKGDRVDDAFKVLERVKPSSETSEQNLRNLEMSGWRLMNVAASKGDVELTRKLFEVIEKSGLKITGMLAGPLIKVHLSRDDFEGALKSFLQCVETYRITPLKSTLTTRLIESEDAQRLQQIMDASIKIHGEMNSLYDLVFAFLECGRVRQAKKVLETPGLRARGPRIETVCKRYVDEKRITELENLIKITKDVYGVDRNMMYTYMLSACMNAKDVTRATGLWTQMQEEDVQPSPEFLQKLGRFLEEQNEPVPFTIPEVVENVAVPSASNSIASSSSAKKSPGASKPKKDISESKSFKKGEFLTAIKNGDINAALELKKELESQGDNISVRQISDMVEVAVKAGRLDVATQLVLELEKSGGYPVPRIFRFYMKALASVGDHQSIRTVGEYLSPERKSLLSYENVLASAIAQDPAATTAYVDTLLNDIKTKSGNTPLDEEQLKALRLTFPRGGILGILEKNPNVLPKCQEIASEYVKLGVYGPVNSLWCYHLNSGNLTEAQSTWETLKSSPIAIGFQPVCRHIRQHQDVALAETLVNMLVSGSSVKPSALGIAYSAWIDAHRSKNELDAAIATLDKALSGGVELSLLNESTLSALKTECEKVGKSFPYSIPKPSEKPVTQPQSE</sequence>
<protein>
    <recommendedName>
        <fullName evidence="5">Leucine-rich PPR motif-containing protein, mitochondrial</fullName>
    </recommendedName>
</protein>
<dbReference type="InterPro" id="IPR002885">
    <property type="entry name" value="PPR_rpt"/>
</dbReference>
<dbReference type="PANTHER" id="PTHR46669">
    <property type="entry name" value="LEUCINE-RICH PPR MOTIF-CONTAINING PROTEIN, MITOCHONDRIAL"/>
    <property type="match status" value="1"/>
</dbReference>
<dbReference type="InterPro" id="IPR011990">
    <property type="entry name" value="TPR-like_helical_dom_sf"/>
</dbReference>
<feature type="repeat" description="PPR" evidence="1">
    <location>
        <begin position="188"/>
        <end position="222"/>
    </location>
</feature>
<reference evidence="3 4" key="1">
    <citation type="submission" date="2022-05" db="EMBL/GenBank/DDBJ databases">
        <title>A multi-omics perspective on studying reproductive biology in Daphnia sinensis.</title>
        <authorList>
            <person name="Jia J."/>
        </authorList>
    </citation>
    <scope>NUCLEOTIDE SEQUENCE [LARGE SCALE GENOMIC DNA]</scope>
    <source>
        <strain evidence="3 4">WSL</strain>
    </source>
</reference>
<gene>
    <name evidence="3" type="ORF">GHT06_008301</name>
</gene>
<evidence type="ECO:0000256" key="2">
    <source>
        <dbReference type="SAM" id="MobiDB-lite"/>
    </source>
</evidence>
<dbReference type="Proteomes" id="UP000820818">
    <property type="component" value="Linkage Group LG1"/>
</dbReference>
<evidence type="ECO:0008006" key="5">
    <source>
        <dbReference type="Google" id="ProtNLM"/>
    </source>
</evidence>
<dbReference type="PROSITE" id="PS51375">
    <property type="entry name" value="PPR"/>
    <property type="match status" value="3"/>
</dbReference>
<feature type="repeat" description="PPR" evidence="1">
    <location>
        <begin position="941"/>
        <end position="975"/>
    </location>
</feature>
<dbReference type="Pfam" id="PF13041">
    <property type="entry name" value="PPR_2"/>
    <property type="match status" value="1"/>
</dbReference>
<dbReference type="NCBIfam" id="TIGR00756">
    <property type="entry name" value="PPR"/>
    <property type="match status" value="2"/>
</dbReference>
<dbReference type="InterPro" id="IPR033490">
    <property type="entry name" value="LRP130"/>
</dbReference>